<dbReference type="AlphaFoldDB" id="A0A2T3YT44"/>
<feature type="region of interest" description="Disordered" evidence="3">
    <location>
        <begin position="1"/>
        <end position="63"/>
    </location>
</feature>
<sequence length="1207" mass="135695">MTEESLFGRSRKKWRELRQRGRSARRSPLPATNQLFTPPSSARPSPSLDSPSASVSPPPLIEASTPFTAVSTREIAAEQQDPPVNLWQKAFEKSSNGTKKWIREHNLDLSEQAKPEDHIREITRLIESNTLCTDKDGNSKIDIGFHKIVFREYIAGVVAFLTMAGDIAINFAPPQASAPWAIAKGIPVKQSDQMAALAGTVQCFIRIVRRGQLYELLYNTKTTDENAVLNLHDALLDLYIAATELLARSDILIGSGVAKQTLNAILRPEQATGLVADLFQKEQKLLQEIPVCEASRSERAGRQADGKSRDLLSKLNKLSSPLMRIDEGVTGIRQMIDEDRLQKLLEFISPEGHGKSHGEIEDSRINNTGDWLIDHEGFRAWQAIPSSSTLLWLKGTVGTGKTYLTWRAIDYVKKTLAEMSCDEGFAFFYCRRSATSLQDPLTILRSFVRQLFDKKSEHGYDRLIQKCDMAKKEGHSLGLKDCKELILEFINLYSKTTIILDALDEASSTSTNHNLAEILIDMMDKAKKPVKIFISSRPDREYLQSFESTATITVESSNQQGDIEKYLQERLYSTSSFKQRQAETRELIRNAFSSRNSSMFRWVHLQVQRLKNYTSHDAVKSWASTLPSTLAEAYDQLFDDMRKHNEYDVALAERAIKWVRCSMLPLRSEVLLEAIRYSLDGSSVVQKDKQTEQQILTLCRDLLTIDPDKQVWVLPHASVAEYFEQKGIARSECDLFVSRISLQLLMDFKGPPKISTGDKYNPNPISTFEKYIVYNWFEHVGQYDEWLGLAICANPDPELVIVLKRFLGSPEKSSDCYKEWVGNLRNVSGKGFAFWGREGLLPDTMALFAMCRYGFYHTLRDWWEGNEISKEMALKQCEAGYTSLVHAAKSGCVPIAERLIGLAGTDYPPSDRYKAMQEAIAQENKDIAALLVAKGRIDINAKFSTSDETSVYTRTIVQEAATFMPKMLRWLIDQGWVDVNREADTEYGTPLIAAASSRNLQSVEILLKAGANANAAVGCGKYFLYGSALVAAVQGRTLYGDQERTYMFQIIQLLLENGADPNQPLKSGAYGSALEFFADHVEWSTEHINIVNLLLKSGADPTIVFDRGDHGSALAAVAFFGHKELLVPMIGATTKSQAIQCLRLSRHPGKYIDFGEKRANRLVKKRAETAKYLADEIGVDEETLHKIGLWDVTPEVDKYGEYVFTFK</sequence>
<dbReference type="SUPFAM" id="SSF48403">
    <property type="entry name" value="Ankyrin repeat"/>
    <property type="match status" value="1"/>
</dbReference>
<reference evidence="5 6" key="1">
    <citation type="submission" date="2016-07" db="EMBL/GenBank/DDBJ databases">
        <title>Multiple horizontal gene transfer events from other fungi enriched the ability of initially mycotrophic Trichoderma (Ascomycota) to feed on dead plant biomass.</title>
        <authorList>
            <consortium name="DOE Joint Genome Institute"/>
            <person name="Aerts A."/>
            <person name="Atanasova L."/>
            <person name="Chenthamara K."/>
            <person name="Zhang J."/>
            <person name="Grujic M."/>
            <person name="Henrissat B."/>
            <person name="Kuo A."/>
            <person name="Salamov A."/>
            <person name="Lipzen A."/>
            <person name="Labutti K."/>
            <person name="Barry K."/>
            <person name="Miao Y."/>
            <person name="Rahimi M.J."/>
            <person name="Shen Q."/>
            <person name="Grigoriev I.V."/>
            <person name="Kubicek C.P."/>
            <person name="Druzhinina I.S."/>
        </authorList>
    </citation>
    <scope>NUCLEOTIDE SEQUENCE [LARGE SCALE GENOMIC DNA]</scope>
    <source>
        <strain evidence="5 6">CBS 433.97</strain>
    </source>
</reference>
<dbReference type="PANTHER" id="PTHR10039">
    <property type="entry name" value="AMELOGENIN"/>
    <property type="match status" value="1"/>
</dbReference>
<dbReference type="InterPro" id="IPR036770">
    <property type="entry name" value="Ankyrin_rpt-contain_sf"/>
</dbReference>
<dbReference type="OrthoDB" id="7464126at2759"/>
<dbReference type="SUPFAM" id="SSF52540">
    <property type="entry name" value="P-loop containing nucleoside triphosphate hydrolases"/>
    <property type="match status" value="1"/>
</dbReference>
<dbReference type="SMART" id="SM00248">
    <property type="entry name" value="ANK"/>
    <property type="match status" value="6"/>
</dbReference>
<accession>A0A2T3YT44</accession>
<evidence type="ECO:0000256" key="2">
    <source>
        <dbReference type="PROSITE-ProRule" id="PRU00023"/>
    </source>
</evidence>
<gene>
    <name evidence="5" type="ORF">M441DRAFT_450639</name>
</gene>
<dbReference type="Proteomes" id="UP000240493">
    <property type="component" value="Unassembled WGS sequence"/>
</dbReference>
<dbReference type="EMBL" id="KZ679274">
    <property type="protein sequence ID" value="PTB35676.1"/>
    <property type="molecule type" value="Genomic_DNA"/>
</dbReference>
<dbReference type="STRING" id="1042311.A0A2T3YT44"/>
<organism evidence="5 6">
    <name type="scientific">Trichoderma asperellum (strain ATCC 204424 / CBS 433.97 / NBRC 101777)</name>
    <dbReference type="NCBI Taxonomy" id="1042311"/>
    <lineage>
        <taxon>Eukaryota</taxon>
        <taxon>Fungi</taxon>
        <taxon>Dikarya</taxon>
        <taxon>Ascomycota</taxon>
        <taxon>Pezizomycotina</taxon>
        <taxon>Sordariomycetes</taxon>
        <taxon>Hypocreomycetidae</taxon>
        <taxon>Hypocreales</taxon>
        <taxon>Hypocreaceae</taxon>
        <taxon>Trichoderma</taxon>
    </lineage>
</organism>
<evidence type="ECO:0000256" key="3">
    <source>
        <dbReference type="SAM" id="MobiDB-lite"/>
    </source>
</evidence>
<evidence type="ECO:0000313" key="5">
    <source>
        <dbReference type="EMBL" id="PTB35676.1"/>
    </source>
</evidence>
<name>A0A2T3YT44_TRIA4</name>
<dbReference type="Gene3D" id="1.25.40.20">
    <property type="entry name" value="Ankyrin repeat-containing domain"/>
    <property type="match status" value="1"/>
</dbReference>
<evidence type="ECO:0000313" key="6">
    <source>
        <dbReference type="Proteomes" id="UP000240493"/>
    </source>
</evidence>
<dbReference type="PROSITE" id="PS50088">
    <property type="entry name" value="ANK_REPEAT"/>
    <property type="match status" value="1"/>
</dbReference>
<dbReference type="PROSITE" id="PS50297">
    <property type="entry name" value="ANK_REP_REGION"/>
    <property type="match status" value="1"/>
</dbReference>
<keyword evidence="1" id="KW-0677">Repeat</keyword>
<evidence type="ECO:0000256" key="1">
    <source>
        <dbReference type="ARBA" id="ARBA00022737"/>
    </source>
</evidence>
<keyword evidence="2" id="KW-0040">ANK repeat</keyword>
<proteinExistence type="predicted"/>
<dbReference type="InterPro" id="IPR056884">
    <property type="entry name" value="NPHP3-like_N"/>
</dbReference>
<keyword evidence="6" id="KW-1185">Reference proteome</keyword>
<feature type="compositionally biased region" description="Basic residues" evidence="3">
    <location>
        <begin position="9"/>
        <end position="25"/>
    </location>
</feature>
<dbReference type="Pfam" id="PF00023">
    <property type="entry name" value="Ank"/>
    <property type="match status" value="1"/>
</dbReference>
<dbReference type="InterPro" id="IPR027417">
    <property type="entry name" value="P-loop_NTPase"/>
</dbReference>
<dbReference type="Gene3D" id="3.40.50.300">
    <property type="entry name" value="P-loop containing nucleotide triphosphate hydrolases"/>
    <property type="match status" value="1"/>
</dbReference>
<evidence type="ECO:0000259" key="4">
    <source>
        <dbReference type="Pfam" id="PF24883"/>
    </source>
</evidence>
<protein>
    <recommendedName>
        <fullName evidence="4">Nephrocystin 3-like N-terminal domain-containing protein</fullName>
    </recommendedName>
</protein>
<feature type="domain" description="Nephrocystin 3-like N-terminal" evidence="4">
    <location>
        <begin position="367"/>
        <end position="537"/>
    </location>
</feature>
<dbReference type="Pfam" id="PF24883">
    <property type="entry name" value="NPHP3_N"/>
    <property type="match status" value="1"/>
</dbReference>
<feature type="compositionally biased region" description="Low complexity" evidence="3">
    <location>
        <begin position="38"/>
        <end position="55"/>
    </location>
</feature>
<dbReference type="PANTHER" id="PTHR10039:SF16">
    <property type="entry name" value="GPI INOSITOL-DEACYLASE"/>
    <property type="match status" value="1"/>
</dbReference>
<feature type="repeat" description="ANK" evidence="2">
    <location>
        <begin position="986"/>
        <end position="1018"/>
    </location>
</feature>
<dbReference type="InterPro" id="IPR002110">
    <property type="entry name" value="Ankyrin_rpt"/>
</dbReference>